<keyword evidence="6" id="KW-0732">Signal</keyword>
<dbReference type="PROSITE" id="PS50109">
    <property type="entry name" value="HIS_KIN"/>
    <property type="match status" value="1"/>
</dbReference>
<reference evidence="8 9" key="1">
    <citation type="submission" date="2020-09" db="EMBL/GenBank/DDBJ databases">
        <title>Novel species of Mucilaginibacter isolated from a glacier on the Tibetan Plateau.</title>
        <authorList>
            <person name="Liu Q."/>
            <person name="Xin Y.-H."/>
        </authorList>
    </citation>
    <scope>NUCLEOTIDE SEQUENCE [LARGE SCALE GENOMIC DNA]</scope>
    <source>
        <strain evidence="8 9">ZT4R22</strain>
    </source>
</reference>
<dbReference type="InterPro" id="IPR003661">
    <property type="entry name" value="HisK_dim/P_dom"/>
</dbReference>
<feature type="transmembrane region" description="Helical" evidence="5">
    <location>
        <begin position="838"/>
        <end position="860"/>
    </location>
</feature>
<evidence type="ECO:0000313" key="9">
    <source>
        <dbReference type="Proteomes" id="UP000606600"/>
    </source>
</evidence>
<dbReference type="SMART" id="SM00388">
    <property type="entry name" value="HisKA"/>
    <property type="match status" value="1"/>
</dbReference>
<sequence>MRRTLLLALLLIAGICGKAQTSHVYFDRLDIKKGLPESYIRAMAEDSEGYMWIATQNGLVRYDGYNYKVYNLGSDKINLSPVTNVLSVAVGGDKSLWVSAVGNGLFRYNRAKDSFDQFVYPTNKFQQYFGIRLIDNDGNVWGMINDKVIRITKFDPKAKKYEFYSVLDKGPNYLNASALMGVTKTADGKVWIGTNNGLYSYAGPGKPLKAYLATTDTAKMTGANPVYEAPSQPGLLWMNLFHGNNHDLRISCLDTKSGRIIKEYRAAKNVDSISDAAVNTIYEDKKQRLWLACEKGLSLLNRQTGKFTNYLTADTAIRQLSRIVEDKNGKLWVSPLENLLYFDPETGSFQYYKTNPTEPGGLISGDITVKLIDHSNALWLGFGYGGVNKISKLKSAFEAIKQTAGNGYPGGSGRLLSSDKARTLIYNTLKGIYMWKAATGKFSRIFATVAGQTIQHAWADEDMLYLGTNNGFITYDIATGRKDTYRNGPRDGKSMVGSDVRTVYKDHTGTVWLAMADSMGITSFEPATKRFTRYPFRNNNDKIFSENDGSLDDARVISIYEDMQNTLWVGTNGGSINKFDRKTGKFFSYYNRQNQKMSCISEMFEDRAGRFWVGTYQQGLFQFDRKKGTYIRQLNERNGLLYNGINCVKEDSVGRLWIATDRGLSRLDPKTMALTNFKYDDILPGVEIGSLQTATLADGRFALSTREGIAFFNPQSLNDDEYPPIVHIESIRYNAPGANDSLSKQSLRYGLTRLELSHNQNSVQFNYIALHFENPEGNTYAYMLEGYDKQWVQAGTNRTVTYNNLPTGTYTFRIKAANSSGVWDEKGDSIVVVISPPWWFTWWAWILWALVFVAAIYYYVKYRSQQLIYENQLLEEKVEQRTDELQVANKELSEQQLEITSQRDQLASTVNELKAAQQQLIQSEKLASLGELTAGIAHEIQNPLNFVNNFSEVSIELAVEMKQELRSGSKKEALSLADDIVLNLEKIVLHGKRADGIVKNMLQHSRTNTGEKHITDMNALVDEYLRLSYHGLRAKDKNFNADMVLDLDPDLPKISVIPQDIGRVMLNLFNNAFYAVQLKRKTAGKKYKPLVEVSTSLFTPPKGKSEIRIYVKDNGNGIPEANKDKIMQPFFTTKPTGEGTGLGLSLSYDIVVKGHRGKMDMSSKEGEYTEFTIHLPVA</sequence>
<name>A0ABR7WQ73_9SPHI</name>
<dbReference type="PRINTS" id="PR00344">
    <property type="entry name" value="BCTRLSENSOR"/>
</dbReference>
<dbReference type="Gene3D" id="3.30.565.10">
    <property type="entry name" value="Histidine kinase-like ATPase, C-terminal domain"/>
    <property type="match status" value="1"/>
</dbReference>
<feature type="chain" id="PRO_5045484961" description="histidine kinase" evidence="6">
    <location>
        <begin position="22"/>
        <end position="1178"/>
    </location>
</feature>
<dbReference type="InterPro" id="IPR003594">
    <property type="entry name" value="HATPase_dom"/>
</dbReference>
<evidence type="ECO:0000256" key="6">
    <source>
        <dbReference type="SAM" id="SignalP"/>
    </source>
</evidence>
<dbReference type="Proteomes" id="UP000606600">
    <property type="component" value="Unassembled WGS sequence"/>
</dbReference>
<protein>
    <recommendedName>
        <fullName evidence="2">histidine kinase</fullName>
        <ecNumber evidence="2">2.7.13.3</ecNumber>
    </recommendedName>
</protein>
<dbReference type="InterPro" id="IPR015943">
    <property type="entry name" value="WD40/YVTN_repeat-like_dom_sf"/>
</dbReference>
<feature type="coiled-coil region" evidence="4">
    <location>
        <begin position="871"/>
        <end position="926"/>
    </location>
</feature>
<dbReference type="EC" id="2.7.13.3" evidence="2"/>
<evidence type="ECO:0000256" key="1">
    <source>
        <dbReference type="ARBA" id="ARBA00000085"/>
    </source>
</evidence>
<evidence type="ECO:0000256" key="5">
    <source>
        <dbReference type="SAM" id="Phobius"/>
    </source>
</evidence>
<dbReference type="Pfam" id="PF02518">
    <property type="entry name" value="HATPase_c"/>
    <property type="match status" value="1"/>
</dbReference>
<evidence type="ECO:0000256" key="2">
    <source>
        <dbReference type="ARBA" id="ARBA00012438"/>
    </source>
</evidence>
<dbReference type="Pfam" id="PF07494">
    <property type="entry name" value="Reg_prop"/>
    <property type="match status" value="3"/>
</dbReference>
<evidence type="ECO:0000256" key="3">
    <source>
        <dbReference type="ARBA" id="ARBA00022553"/>
    </source>
</evidence>
<dbReference type="SUPFAM" id="SSF47384">
    <property type="entry name" value="Homodimeric domain of signal transducing histidine kinase"/>
    <property type="match status" value="1"/>
</dbReference>
<dbReference type="Gene3D" id="1.10.287.130">
    <property type="match status" value="1"/>
</dbReference>
<organism evidence="8 9">
    <name type="scientific">Mucilaginibacter pankratovii</name>
    <dbReference type="NCBI Taxonomy" id="2772110"/>
    <lineage>
        <taxon>Bacteria</taxon>
        <taxon>Pseudomonadati</taxon>
        <taxon>Bacteroidota</taxon>
        <taxon>Sphingobacteriia</taxon>
        <taxon>Sphingobacteriales</taxon>
        <taxon>Sphingobacteriaceae</taxon>
        <taxon>Mucilaginibacter</taxon>
    </lineage>
</organism>
<keyword evidence="9" id="KW-1185">Reference proteome</keyword>
<dbReference type="InterPro" id="IPR036097">
    <property type="entry name" value="HisK_dim/P_sf"/>
</dbReference>
<dbReference type="PANTHER" id="PTHR43547">
    <property type="entry name" value="TWO-COMPONENT HISTIDINE KINASE"/>
    <property type="match status" value="1"/>
</dbReference>
<dbReference type="Pfam" id="PF07495">
    <property type="entry name" value="Y_Y_Y"/>
    <property type="match status" value="1"/>
</dbReference>
<dbReference type="PANTHER" id="PTHR43547:SF2">
    <property type="entry name" value="HYBRID SIGNAL TRANSDUCTION HISTIDINE KINASE C"/>
    <property type="match status" value="1"/>
</dbReference>
<feature type="domain" description="Histidine kinase" evidence="7">
    <location>
        <begin position="935"/>
        <end position="1178"/>
    </location>
</feature>
<dbReference type="SUPFAM" id="SSF55874">
    <property type="entry name" value="ATPase domain of HSP90 chaperone/DNA topoisomerase II/histidine kinase"/>
    <property type="match status" value="1"/>
</dbReference>
<feature type="signal peptide" evidence="6">
    <location>
        <begin position="1"/>
        <end position="21"/>
    </location>
</feature>
<evidence type="ECO:0000256" key="4">
    <source>
        <dbReference type="SAM" id="Coils"/>
    </source>
</evidence>
<dbReference type="InterPro" id="IPR013783">
    <property type="entry name" value="Ig-like_fold"/>
</dbReference>
<evidence type="ECO:0000259" key="7">
    <source>
        <dbReference type="PROSITE" id="PS50109"/>
    </source>
</evidence>
<evidence type="ECO:0000313" key="8">
    <source>
        <dbReference type="EMBL" id="MBD1364471.1"/>
    </source>
</evidence>
<dbReference type="Gene3D" id="2.130.10.10">
    <property type="entry name" value="YVTN repeat-like/Quinoprotein amine dehydrogenase"/>
    <property type="match status" value="3"/>
</dbReference>
<dbReference type="InterPro" id="IPR005467">
    <property type="entry name" value="His_kinase_dom"/>
</dbReference>
<dbReference type="EMBL" id="JACWMY010000005">
    <property type="protein sequence ID" value="MBD1364471.1"/>
    <property type="molecule type" value="Genomic_DNA"/>
</dbReference>
<keyword evidence="4" id="KW-0175">Coiled coil</keyword>
<gene>
    <name evidence="8" type="ORF">IDJ77_11685</name>
</gene>
<keyword evidence="5" id="KW-1133">Transmembrane helix</keyword>
<dbReference type="InterPro" id="IPR036890">
    <property type="entry name" value="HATPase_C_sf"/>
</dbReference>
<dbReference type="InterPro" id="IPR011047">
    <property type="entry name" value="Quinoprotein_ADH-like_sf"/>
</dbReference>
<dbReference type="InterPro" id="IPR004358">
    <property type="entry name" value="Sig_transdc_His_kin-like_C"/>
</dbReference>
<keyword evidence="3" id="KW-0597">Phosphoprotein</keyword>
<dbReference type="SMART" id="SM00387">
    <property type="entry name" value="HATPase_c"/>
    <property type="match status" value="1"/>
</dbReference>
<comment type="catalytic activity">
    <reaction evidence="1">
        <text>ATP + protein L-histidine = ADP + protein N-phospho-L-histidine.</text>
        <dbReference type="EC" id="2.7.13.3"/>
    </reaction>
</comment>
<dbReference type="InterPro" id="IPR011110">
    <property type="entry name" value="Reg_prop"/>
</dbReference>
<proteinExistence type="predicted"/>
<dbReference type="SUPFAM" id="SSF50998">
    <property type="entry name" value="Quinoprotein alcohol dehydrogenase-like"/>
    <property type="match status" value="1"/>
</dbReference>
<comment type="caution">
    <text evidence="8">The sequence shown here is derived from an EMBL/GenBank/DDBJ whole genome shotgun (WGS) entry which is preliminary data.</text>
</comment>
<accession>A0ABR7WQ73</accession>
<keyword evidence="5" id="KW-0812">Transmembrane</keyword>
<dbReference type="Gene3D" id="2.60.40.10">
    <property type="entry name" value="Immunoglobulins"/>
    <property type="match status" value="1"/>
</dbReference>
<keyword evidence="5" id="KW-0472">Membrane</keyword>
<dbReference type="RefSeq" id="WP_191189134.1">
    <property type="nucleotide sequence ID" value="NZ_JACWMY010000005.1"/>
</dbReference>
<dbReference type="InterPro" id="IPR011123">
    <property type="entry name" value="Y_Y_Y"/>
</dbReference>
<dbReference type="SUPFAM" id="SSF63829">
    <property type="entry name" value="Calcium-dependent phosphotriesterase"/>
    <property type="match status" value="1"/>
</dbReference>
<dbReference type="CDD" id="cd00082">
    <property type="entry name" value="HisKA"/>
    <property type="match status" value="1"/>
</dbReference>